<gene>
    <name evidence="1" type="ORF">FRX31_014433</name>
</gene>
<dbReference type="EMBL" id="JABWDY010016619">
    <property type="protein sequence ID" value="KAF5195981.1"/>
    <property type="molecule type" value="Genomic_DNA"/>
</dbReference>
<protein>
    <submittedName>
        <fullName evidence="1">Uncharacterized protein</fullName>
    </submittedName>
</protein>
<organism evidence="1 2">
    <name type="scientific">Thalictrum thalictroides</name>
    <name type="common">Rue-anemone</name>
    <name type="synonym">Anemone thalictroides</name>
    <dbReference type="NCBI Taxonomy" id="46969"/>
    <lineage>
        <taxon>Eukaryota</taxon>
        <taxon>Viridiplantae</taxon>
        <taxon>Streptophyta</taxon>
        <taxon>Embryophyta</taxon>
        <taxon>Tracheophyta</taxon>
        <taxon>Spermatophyta</taxon>
        <taxon>Magnoliopsida</taxon>
        <taxon>Ranunculales</taxon>
        <taxon>Ranunculaceae</taxon>
        <taxon>Thalictroideae</taxon>
        <taxon>Thalictrum</taxon>
    </lineage>
</organism>
<reference evidence="1 2" key="1">
    <citation type="submission" date="2020-06" db="EMBL/GenBank/DDBJ databases">
        <title>Transcriptomic and genomic resources for Thalictrum thalictroides and T. hernandezii: Facilitating candidate gene discovery in an emerging model plant lineage.</title>
        <authorList>
            <person name="Arias T."/>
            <person name="Riano-Pachon D.M."/>
            <person name="Di Stilio V.S."/>
        </authorList>
    </citation>
    <scope>NUCLEOTIDE SEQUENCE [LARGE SCALE GENOMIC DNA]</scope>
    <source>
        <strain evidence="2">cv. WT478/WT964</strain>
        <tissue evidence="1">Leaves</tissue>
    </source>
</reference>
<evidence type="ECO:0000313" key="1">
    <source>
        <dbReference type="EMBL" id="KAF5195981.1"/>
    </source>
</evidence>
<sequence length="79" mass="8749">MKISDAIPKGLKSLLKKLSLKSKKKLKKSSSLEAEKGQSLGALNAEGKANLAENKNLGNDKRSWSKFPFKCDTSRCLRR</sequence>
<name>A0A7J6WF33_THATH</name>
<feature type="non-terminal residue" evidence="1">
    <location>
        <position position="79"/>
    </location>
</feature>
<dbReference type="Proteomes" id="UP000554482">
    <property type="component" value="Unassembled WGS sequence"/>
</dbReference>
<comment type="caution">
    <text evidence="1">The sequence shown here is derived from an EMBL/GenBank/DDBJ whole genome shotgun (WGS) entry which is preliminary data.</text>
</comment>
<evidence type="ECO:0000313" key="2">
    <source>
        <dbReference type="Proteomes" id="UP000554482"/>
    </source>
</evidence>
<dbReference type="AlphaFoldDB" id="A0A7J6WF33"/>
<accession>A0A7J6WF33</accession>
<keyword evidence="2" id="KW-1185">Reference proteome</keyword>
<proteinExistence type="predicted"/>